<dbReference type="Gene3D" id="3.30.9.10">
    <property type="entry name" value="D-Amino Acid Oxidase, subunit A, domain 2"/>
    <property type="match status" value="1"/>
</dbReference>
<reference evidence="9" key="1">
    <citation type="submission" date="2016-08" db="EMBL/GenBank/DDBJ databases">
        <authorList>
            <person name="Tokovenko B."/>
            <person name="Kalinowski J."/>
        </authorList>
    </citation>
    <scope>NUCLEOTIDE SEQUENCE [LARGE SCALE GENOMIC DNA]</scope>
    <source>
        <strain evidence="9">UTMC102</strain>
    </source>
</reference>
<organism evidence="8 9">
    <name type="scientific">Nocardiopsis sinuspersici</name>
    <dbReference type="NCBI Taxonomy" id="501010"/>
    <lineage>
        <taxon>Bacteria</taxon>
        <taxon>Bacillati</taxon>
        <taxon>Actinomycetota</taxon>
        <taxon>Actinomycetes</taxon>
        <taxon>Streptosporangiales</taxon>
        <taxon>Nocardiopsidaceae</taxon>
        <taxon>Nocardiopsis</taxon>
    </lineage>
</organism>
<protein>
    <submittedName>
        <fullName evidence="8">FAD-dependent oxidoreductase</fullName>
    </submittedName>
</protein>
<feature type="domain" description="Rieske" evidence="7">
    <location>
        <begin position="416"/>
        <end position="504"/>
    </location>
</feature>
<dbReference type="Proteomes" id="UP000189004">
    <property type="component" value="Unassembled WGS sequence"/>
</dbReference>
<dbReference type="STRING" id="501010.NOSIN_08195"/>
<keyword evidence="1" id="KW-0001">2Fe-2S</keyword>
<evidence type="ECO:0000256" key="2">
    <source>
        <dbReference type="ARBA" id="ARBA00022723"/>
    </source>
</evidence>
<dbReference type="EMBL" id="MCOK01000001">
    <property type="protein sequence ID" value="OOC53785.1"/>
    <property type="molecule type" value="Genomic_DNA"/>
</dbReference>
<dbReference type="GO" id="GO:0046872">
    <property type="term" value="F:metal ion binding"/>
    <property type="evidence" value="ECO:0007669"/>
    <property type="project" value="UniProtKB-KW"/>
</dbReference>
<dbReference type="PANTHER" id="PTHR13847">
    <property type="entry name" value="SARCOSINE DEHYDROGENASE-RELATED"/>
    <property type="match status" value="1"/>
</dbReference>
<keyword evidence="3" id="KW-0408">Iron</keyword>
<dbReference type="InterPro" id="IPR006076">
    <property type="entry name" value="FAD-dep_OxRdtase"/>
</dbReference>
<evidence type="ECO:0000313" key="9">
    <source>
        <dbReference type="Proteomes" id="UP000189004"/>
    </source>
</evidence>
<dbReference type="PROSITE" id="PS51296">
    <property type="entry name" value="RIESKE"/>
    <property type="match status" value="1"/>
</dbReference>
<evidence type="ECO:0000256" key="3">
    <source>
        <dbReference type="ARBA" id="ARBA00023004"/>
    </source>
</evidence>
<dbReference type="InterPro" id="IPR036922">
    <property type="entry name" value="Rieske_2Fe-2S_sf"/>
</dbReference>
<dbReference type="SUPFAM" id="SSF51905">
    <property type="entry name" value="FAD/NAD(P)-binding domain"/>
    <property type="match status" value="1"/>
</dbReference>
<accession>A0A1V3BZA6</accession>
<evidence type="ECO:0000256" key="6">
    <source>
        <dbReference type="SAM" id="MobiDB-lite"/>
    </source>
</evidence>
<keyword evidence="2" id="KW-0479">Metal-binding</keyword>
<dbReference type="GO" id="GO:0016020">
    <property type="term" value="C:membrane"/>
    <property type="evidence" value="ECO:0007669"/>
    <property type="project" value="InterPro"/>
</dbReference>
<evidence type="ECO:0000259" key="7">
    <source>
        <dbReference type="PROSITE" id="PS51296"/>
    </source>
</evidence>
<dbReference type="Pfam" id="PF01266">
    <property type="entry name" value="DAO"/>
    <property type="match status" value="1"/>
</dbReference>
<dbReference type="RefSeq" id="WP_077690173.1">
    <property type="nucleotide sequence ID" value="NZ_MCOK01000001.1"/>
</dbReference>
<keyword evidence="4" id="KW-0411">Iron-sulfur</keyword>
<keyword evidence="5" id="KW-1015">Disulfide bond</keyword>
<dbReference type="AlphaFoldDB" id="A0A1V3BZA6"/>
<name>A0A1V3BZA6_9ACTN</name>
<dbReference type="InterPro" id="IPR017941">
    <property type="entry name" value="Rieske_2Fe-2S"/>
</dbReference>
<dbReference type="Gene3D" id="2.102.10.10">
    <property type="entry name" value="Rieske [2Fe-2S] iron-sulphur domain"/>
    <property type="match status" value="1"/>
</dbReference>
<comment type="caution">
    <text evidence="8">The sequence shown here is derived from an EMBL/GenBank/DDBJ whole genome shotgun (WGS) entry which is preliminary data.</text>
</comment>
<dbReference type="Pfam" id="PF00355">
    <property type="entry name" value="Rieske"/>
    <property type="match status" value="1"/>
</dbReference>
<evidence type="ECO:0000256" key="1">
    <source>
        <dbReference type="ARBA" id="ARBA00022714"/>
    </source>
</evidence>
<dbReference type="SUPFAM" id="SSF50022">
    <property type="entry name" value="ISP domain"/>
    <property type="match status" value="1"/>
</dbReference>
<sequence length="504" mass="53554">MRHASVWTTAKDRPGFPGLRQDMEVDVAVVGGGLTGLTTALLARRTGVGTVAVLEAGRLGQGTTGHTTGKVTSQHGLVYAQLTSRYGQDQARMYADANQAGVELVAALTGEYGIDCGLTRAPALAYTRDPGQRRALEEEVAAAVRLGLPASLVESAGLPFEIEAAVRFDDQSHFHPGRYVAGLARALSASGASVFEHTRALEVEEHQDGTVQVRTADATVRAKSVVVATLLPIGMIGGYFARTRPSRSFGLAARLRGPAPREMTISADPPTRSTRPWPDGGPNGLIVVGGGHETGTERDTQAMWEDLEQWTRSTFEVDSVEYRWSGQDYTTADQVPYIGRSPASDRVLVATGFGKWGLSNGTAAAVMLGDLLAGRDHPWLPVFDATRLGDAKAVDRLVKDNLKVGADLVGGHLDRLRSHHGRHLARGQGGVIDVDGDSVGAYRDAEGGLHAVGLTCTHMGCRLAWNAAETSWDCGCHGSRYDPDGNILNGPAVRPLPTVDLDDD</sequence>
<gene>
    <name evidence="8" type="ORF">NOSIN_08195</name>
</gene>
<dbReference type="InterPro" id="IPR005805">
    <property type="entry name" value="Rieske_Fe-S_prot_C"/>
</dbReference>
<evidence type="ECO:0000256" key="4">
    <source>
        <dbReference type="ARBA" id="ARBA00023014"/>
    </source>
</evidence>
<dbReference type="GO" id="GO:0005737">
    <property type="term" value="C:cytoplasm"/>
    <property type="evidence" value="ECO:0007669"/>
    <property type="project" value="TreeGrafter"/>
</dbReference>
<dbReference type="GO" id="GO:0004497">
    <property type="term" value="F:monooxygenase activity"/>
    <property type="evidence" value="ECO:0007669"/>
    <property type="project" value="UniProtKB-ARBA"/>
</dbReference>
<dbReference type="OrthoDB" id="9767869at2"/>
<dbReference type="GO" id="GO:0051537">
    <property type="term" value="F:2 iron, 2 sulfur cluster binding"/>
    <property type="evidence" value="ECO:0007669"/>
    <property type="project" value="UniProtKB-KW"/>
</dbReference>
<dbReference type="InterPro" id="IPR036188">
    <property type="entry name" value="FAD/NAD-bd_sf"/>
</dbReference>
<evidence type="ECO:0000256" key="5">
    <source>
        <dbReference type="ARBA" id="ARBA00023157"/>
    </source>
</evidence>
<proteinExistence type="predicted"/>
<feature type="region of interest" description="Disordered" evidence="6">
    <location>
        <begin position="261"/>
        <end position="281"/>
    </location>
</feature>
<dbReference type="GO" id="GO:0016705">
    <property type="term" value="F:oxidoreductase activity, acting on paired donors, with incorporation or reduction of molecular oxygen"/>
    <property type="evidence" value="ECO:0007669"/>
    <property type="project" value="UniProtKB-ARBA"/>
</dbReference>
<keyword evidence="9" id="KW-1185">Reference proteome</keyword>
<dbReference type="PANTHER" id="PTHR13847:SF274">
    <property type="entry name" value="RIESKE 2FE-2S IRON-SULFUR PROTEIN YHFW-RELATED"/>
    <property type="match status" value="1"/>
</dbReference>
<dbReference type="PRINTS" id="PR00162">
    <property type="entry name" value="RIESKE"/>
</dbReference>
<evidence type="ECO:0000313" key="8">
    <source>
        <dbReference type="EMBL" id="OOC53785.1"/>
    </source>
</evidence>
<dbReference type="Gene3D" id="3.50.50.60">
    <property type="entry name" value="FAD/NAD(P)-binding domain"/>
    <property type="match status" value="1"/>
</dbReference>